<dbReference type="HOGENOM" id="CLU_917439_0_0_7"/>
<feature type="transmembrane region" description="Helical" evidence="2">
    <location>
        <begin position="98"/>
        <end position="128"/>
    </location>
</feature>
<keyword evidence="4" id="KW-1185">Reference proteome</keyword>
<feature type="transmembrane region" description="Helical" evidence="2">
    <location>
        <begin position="194"/>
        <end position="220"/>
    </location>
</feature>
<dbReference type="OrthoDB" id="5465275at2"/>
<gene>
    <name evidence="3" type="ORF">DND132_1777</name>
</gene>
<name>F0JFY7_9BACT</name>
<reference evidence="3 4" key="1">
    <citation type="journal article" date="2011" name="J. Bacteriol.">
        <title>Genome sequence of the mercury-methylating strain Desulfovibrio desulfuricans ND132.</title>
        <authorList>
            <person name="Brown S.D."/>
            <person name="Gilmour C.C."/>
            <person name="Kucken A.M."/>
            <person name="Wall J.D."/>
            <person name="Elias D.A."/>
            <person name="Brandt C.C."/>
            <person name="Podar M."/>
            <person name="Chertkov O."/>
            <person name="Held B."/>
            <person name="Bruce D.C."/>
            <person name="Detter J.C."/>
            <person name="Tapia R."/>
            <person name="Han C.S."/>
            <person name="Goodwin L.A."/>
            <person name="Cheng J.F."/>
            <person name="Pitluck S."/>
            <person name="Woyke T."/>
            <person name="Mikhailova N."/>
            <person name="Ivanova N.N."/>
            <person name="Han J."/>
            <person name="Lucas S."/>
            <person name="Lapidus A.L."/>
            <person name="Land M.L."/>
            <person name="Hauser L.J."/>
            <person name="Palumbo A.V."/>
        </authorList>
    </citation>
    <scope>NUCLEOTIDE SEQUENCE [LARGE SCALE GENOMIC DNA]</scope>
    <source>
        <strain evidence="3 4">ND132</strain>
    </source>
</reference>
<evidence type="ECO:0000256" key="2">
    <source>
        <dbReference type="SAM" id="Phobius"/>
    </source>
</evidence>
<dbReference type="EMBL" id="CP003220">
    <property type="protein sequence ID" value="EGB14983.1"/>
    <property type="molecule type" value="Genomic_DNA"/>
</dbReference>
<evidence type="ECO:0000313" key="4">
    <source>
        <dbReference type="Proteomes" id="UP000007845"/>
    </source>
</evidence>
<organism evidence="3 4">
    <name type="scientific">Pseudodesulfovibrio mercurii</name>
    <dbReference type="NCBI Taxonomy" id="641491"/>
    <lineage>
        <taxon>Bacteria</taxon>
        <taxon>Pseudomonadati</taxon>
        <taxon>Thermodesulfobacteriota</taxon>
        <taxon>Desulfovibrionia</taxon>
        <taxon>Desulfovibrionales</taxon>
        <taxon>Desulfovibrionaceae</taxon>
    </lineage>
</organism>
<keyword evidence="2" id="KW-1133">Transmembrane helix</keyword>
<keyword evidence="2" id="KW-0472">Membrane</keyword>
<feature type="transmembrane region" description="Helical" evidence="2">
    <location>
        <begin position="140"/>
        <end position="162"/>
    </location>
</feature>
<evidence type="ECO:0000313" key="3">
    <source>
        <dbReference type="EMBL" id="EGB14983.1"/>
    </source>
</evidence>
<dbReference type="Proteomes" id="UP000007845">
    <property type="component" value="Chromosome"/>
</dbReference>
<feature type="transmembrane region" description="Helical" evidence="2">
    <location>
        <begin position="232"/>
        <end position="256"/>
    </location>
</feature>
<keyword evidence="2" id="KW-0812">Transmembrane</keyword>
<feature type="compositionally biased region" description="Low complexity" evidence="1">
    <location>
        <begin position="280"/>
        <end position="297"/>
    </location>
</feature>
<dbReference type="KEGG" id="ddn:DND132_1777"/>
<dbReference type="AlphaFoldDB" id="F0JFY7"/>
<feature type="region of interest" description="Disordered" evidence="1">
    <location>
        <begin position="280"/>
        <end position="303"/>
    </location>
</feature>
<proteinExistence type="predicted"/>
<evidence type="ECO:0008006" key="5">
    <source>
        <dbReference type="Google" id="ProtNLM"/>
    </source>
</evidence>
<dbReference type="STRING" id="641491.DND132_1777"/>
<sequence precursor="true">MSNKISPWAVVRESVALSWRRKWAFLGLLLVSLVLLPTVTVLPALARSWYGPAVALSVVLHVLVTLFLMTASNHLAVTMQRGAGTVLPQPFWPAMGRVFVRGLIIVAVMFGVMLAVGVPLAAVAYAVLPHDPADPAGFNPSLLALFMVAGVVVYAFVVGLILRLMVMIPGAAVGHVVGVREALALTRGHAWRMFWSMLTVVLPVMILTGLFEVAVIGSAMKDGGGGIGAGTAVSFLVLLVLDLFSWIVLLVMNAVWYEKLRLRAAAPGVGSGAAFRFSAEPGTAPGPARGAGVGPYADLPEDR</sequence>
<evidence type="ECO:0000256" key="1">
    <source>
        <dbReference type="SAM" id="MobiDB-lite"/>
    </source>
</evidence>
<dbReference type="RefSeq" id="WP_014322410.1">
    <property type="nucleotide sequence ID" value="NC_016803.1"/>
</dbReference>
<protein>
    <recommendedName>
        <fullName evidence="5">Glycerophosphoryl diester phosphodiesterase membrane domain-containing protein</fullName>
    </recommendedName>
</protein>
<accession>F0JFY7</accession>
<feature type="transmembrane region" description="Helical" evidence="2">
    <location>
        <begin position="53"/>
        <end position="77"/>
    </location>
</feature>